<comment type="caution">
    <text evidence="1">The sequence shown here is derived from an EMBL/GenBank/DDBJ whole genome shotgun (WGS) entry which is preliminary data.</text>
</comment>
<organism evidence="1 2">
    <name type="scientific">Racocetra persica</name>
    <dbReference type="NCBI Taxonomy" id="160502"/>
    <lineage>
        <taxon>Eukaryota</taxon>
        <taxon>Fungi</taxon>
        <taxon>Fungi incertae sedis</taxon>
        <taxon>Mucoromycota</taxon>
        <taxon>Glomeromycotina</taxon>
        <taxon>Glomeromycetes</taxon>
        <taxon>Diversisporales</taxon>
        <taxon>Gigasporaceae</taxon>
        <taxon>Racocetra</taxon>
    </lineage>
</organism>
<keyword evidence="2" id="KW-1185">Reference proteome</keyword>
<dbReference type="EMBL" id="CAJVQC010011786">
    <property type="protein sequence ID" value="CAG8631199.1"/>
    <property type="molecule type" value="Genomic_DNA"/>
</dbReference>
<sequence length="569" mass="64397">MADPSTSPISQPSVMNVDQLSAQPLPRQPQPPYYPTQSQLPAPPTMAEVQPPPPGLSPRPVDFSIQPSYDLAPPPQYRTAPTPSMTQSIGSVKEGSNPTKTDITTPPPISSQVTIPKKPPQMKKSTQPLHLLLLECCKEYITGNLATKSEDDIKELLNDRKKLHADLQLYCTDVVLTSARDRILNELDERGKEALKDISPDSEIIKLRFEEAAALHKNFTDAVEELKLKSTGPDEVIQDTPSTEESDTNKPSEPLAQVFRLWEQINKNDVMDNLHAAHMDQSRNRGRGQNRGGYWQSRGAPRHAPYQNQAQGQRRRDWGARDDRDYRERRGDEHYNRDRRDEYPRRDYDRRQDFRGPPTPSPAFNRERPQMGRRDDSYHRNYDDRRRDSYDRRPDDSRHPRDHRGPPLPLTIGPPKPSPSIYEAPPMPPMPPNVPNPSIQSPQPGYDYTSYSTDQQYSSVYPGYFPQYPQDSSTNGQSYQYSTVSTSAGWDTQTNPMQSVPIQLASFNWNQPGRHTAIPLPTDFMSGPSNAPRLSMPEPHDVLGVIKGVIIRDAQGNIGLSQYQFSSSM</sequence>
<proteinExistence type="predicted"/>
<evidence type="ECO:0000313" key="2">
    <source>
        <dbReference type="Proteomes" id="UP000789920"/>
    </source>
</evidence>
<dbReference type="Proteomes" id="UP000789920">
    <property type="component" value="Unassembled WGS sequence"/>
</dbReference>
<reference evidence="1" key="1">
    <citation type="submission" date="2021-06" db="EMBL/GenBank/DDBJ databases">
        <authorList>
            <person name="Kallberg Y."/>
            <person name="Tangrot J."/>
            <person name="Rosling A."/>
        </authorList>
    </citation>
    <scope>NUCLEOTIDE SEQUENCE</scope>
    <source>
        <strain evidence="1">MA461A</strain>
    </source>
</reference>
<protein>
    <submittedName>
        <fullName evidence="1">4500_t:CDS:1</fullName>
    </submittedName>
</protein>
<evidence type="ECO:0000313" key="1">
    <source>
        <dbReference type="EMBL" id="CAG8631199.1"/>
    </source>
</evidence>
<accession>A0ACA9N464</accession>
<gene>
    <name evidence="1" type="ORF">RPERSI_LOCUS7116</name>
</gene>
<name>A0ACA9N464_9GLOM</name>